<dbReference type="VEuPathDB" id="FungiDB:ASPFODRAFT_49180"/>
<protein>
    <submittedName>
        <fullName evidence="1">Uncharacterized protein</fullName>
    </submittedName>
</protein>
<gene>
    <name evidence="1" type="ORF">ASPFODRAFT_49180</name>
</gene>
<sequence length="64" mass="7648">MRRVTNPLDIRHHLFDLFLQGKIGNNPTTWRIKIKRFRPSRSLRKGVSHYERDKLLIEATCSTE</sequence>
<name>A0A1M3TAM7_ASPLC</name>
<dbReference type="EMBL" id="KV878245">
    <property type="protein sequence ID" value="OJZ83743.1"/>
    <property type="molecule type" value="Genomic_DNA"/>
</dbReference>
<proteinExistence type="predicted"/>
<dbReference type="AlphaFoldDB" id="A0A1M3TAM7"/>
<dbReference type="Proteomes" id="UP000184063">
    <property type="component" value="Unassembled WGS sequence"/>
</dbReference>
<reference evidence="2" key="1">
    <citation type="journal article" date="2017" name="Genome Biol.">
        <title>Comparative genomics reveals high biological diversity and specific adaptations in the industrially and medically important fungal genus Aspergillus.</title>
        <authorList>
            <person name="de Vries R.P."/>
            <person name="Riley R."/>
            <person name="Wiebenga A."/>
            <person name="Aguilar-Osorio G."/>
            <person name="Amillis S."/>
            <person name="Uchima C.A."/>
            <person name="Anderluh G."/>
            <person name="Asadollahi M."/>
            <person name="Askin M."/>
            <person name="Barry K."/>
            <person name="Battaglia E."/>
            <person name="Bayram O."/>
            <person name="Benocci T."/>
            <person name="Braus-Stromeyer S.A."/>
            <person name="Caldana C."/>
            <person name="Canovas D."/>
            <person name="Cerqueira G.C."/>
            <person name="Chen F."/>
            <person name="Chen W."/>
            <person name="Choi C."/>
            <person name="Clum A."/>
            <person name="Dos Santos R.A."/>
            <person name="Damasio A.R."/>
            <person name="Diallinas G."/>
            <person name="Emri T."/>
            <person name="Fekete E."/>
            <person name="Flipphi M."/>
            <person name="Freyberg S."/>
            <person name="Gallo A."/>
            <person name="Gournas C."/>
            <person name="Habgood R."/>
            <person name="Hainaut M."/>
            <person name="Harispe M.L."/>
            <person name="Henrissat B."/>
            <person name="Hilden K.S."/>
            <person name="Hope R."/>
            <person name="Hossain A."/>
            <person name="Karabika E."/>
            <person name="Karaffa L."/>
            <person name="Karanyi Z."/>
            <person name="Krasevec N."/>
            <person name="Kuo A."/>
            <person name="Kusch H."/>
            <person name="LaButti K."/>
            <person name="Lagendijk E.L."/>
            <person name="Lapidus A."/>
            <person name="Levasseur A."/>
            <person name="Lindquist E."/>
            <person name="Lipzen A."/>
            <person name="Logrieco A.F."/>
            <person name="MacCabe A."/>
            <person name="Maekelae M.R."/>
            <person name="Malavazi I."/>
            <person name="Melin P."/>
            <person name="Meyer V."/>
            <person name="Mielnichuk N."/>
            <person name="Miskei M."/>
            <person name="Molnar A.P."/>
            <person name="Mule G."/>
            <person name="Ngan C.Y."/>
            <person name="Orejas M."/>
            <person name="Orosz E."/>
            <person name="Ouedraogo J.P."/>
            <person name="Overkamp K.M."/>
            <person name="Park H.-S."/>
            <person name="Perrone G."/>
            <person name="Piumi F."/>
            <person name="Punt P.J."/>
            <person name="Ram A.F."/>
            <person name="Ramon A."/>
            <person name="Rauscher S."/>
            <person name="Record E."/>
            <person name="Riano-Pachon D.M."/>
            <person name="Robert V."/>
            <person name="Roehrig J."/>
            <person name="Ruller R."/>
            <person name="Salamov A."/>
            <person name="Salih N.S."/>
            <person name="Samson R.A."/>
            <person name="Sandor E."/>
            <person name="Sanguinetti M."/>
            <person name="Schuetze T."/>
            <person name="Sepcic K."/>
            <person name="Shelest E."/>
            <person name="Sherlock G."/>
            <person name="Sophianopoulou V."/>
            <person name="Squina F.M."/>
            <person name="Sun H."/>
            <person name="Susca A."/>
            <person name="Todd R.B."/>
            <person name="Tsang A."/>
            <person name="Unkles S.E."/>
            <person name="van de Wiele N."/>
            <person name="van Rossen-Uffink D."/>
            <person name="Oliveira J.V."/>
            <person name="Vesth T.C."/>
            <person name="Visser J."/>
            <person name="Yu J.-H."/>
            <person name="Zhou M."/>
            <person name="Andersen M.R."/>
            <person name="Archer D.B."/>
            <person name="Baker S.E."/>
            <person name="Benoit I."/>
            <person name="Brakhage A.A."/>
            <person name="Braus G.H."/>
            <person name="Fischer R."/>
            <person name="Frisvad J.C."/>
            <person name="Goldman G.H."/>
            <person name="Houbraken J."/>
            <person name="Oakley B."/>
            <person name="Pocsi I."/>
            <person name="Scazzocchio C."/>
            <person name="Seiboth B."/>
            <person name="vanKuyk P.A."/>
            <person name="Wortman J."/>
            <person name="Dyer P.S."/>
            <person name="Grigoriev I.V."/>
        </authorList>
    </citation>
    <scope>NUCLEOTIDE SEQUENCE [LARGE SCALE GENOMIC DNA]</scope>
    <source>
        <strain evidence="2">CBS 106.47</strain>
    </source>
</reference>
<organism evidence="1 2">
    <name type="scientific">Aspergillus luchuensis (strain CBS 106.47)</name>
    <dbReference type="NCBI Taxonomy" id="1137211"/>
    <lineage>
        <taxon>Eukaryota</taxon>
        <taxon>Fungi</taxon>
        <taxon>Dikarya</taxon>
        <taxon>Ascomycota</taxon>
        <taxon>Pezizomycotina</taxon>
        <taxon>Eurotiomycetes</taxon>
        <taxon>Eurotiomycetidae</taxon>
        <taxon>Eurotiales</taxon>
        <taxon>Aspergillaceae</taxon>
        <taxon>Aspergillus</taxon>
        <taxon>Aspergillus subgen. Circumdati</taxon>
    </lineage>
</organism>
<evidence type="ECO:0000313" key="2">
    <source>
        <dbReference type="Proteomes" id="UP000184063"/>
    </source>
</evidence>
<evidence type="ECO:0000313" key="1">
    <source>
        <dbReference type="EMBL" id="OJZ83743.1"/>
    </source>
</evidence>
<accession>A0A1M3TAM7</accession>